<accession>A0A6G7PWI2</accession>
<dbReference type="EMBL" id="CP048877">
    <property type="protein sequence ID" value="QIJ71808.1"/>
    <property type="molecule type" value="Genomic_DNA"/>
</dbReference>
<proteinExistence type="predicted"/>
<evidence type="ECO:0000313" key="2">
    <source>
        <dbReference type="Proteomes" id="UP000502179"/>
    </source>
</evidence>
<keyword evidence="2" id="KW-1185">Reference proteome</keyword>
<dbReference type="RefSeq" id="WP_166032026.1">
    <property type="nucleotide sequence ID" value="NZ_JACDUQ010000001.1"/>
</dbReference>
<gene>
    <name evidence="1" type="ORF">G4V39_05820</name>
</gene>
<dbReference type="AlphaFoldDB" id="A0A6G7PWI2"/>
<sequence>MPRRKLEPYPFPEDWLEEMVKRIWEAKAKGQKPILSQLLESLINAIMVKERELFLKKSP</sequence>
<evidence type="ECO:0000313" key="1">
    <source>
        <dbReference type="EMBL" id="QIJ71808.1"/>
    </source>
</evidence>
<protein>
    <submittedName>
        <fullName evidence="1">M15 family metallopeptidase</fullName>
    </submittedName>
</protein>
<reference evidence="1 2" key="1">
    <citation type="submission" date="2020-02" db="EMBL/GenBank/DDBJ databases">
        <title>Genome analysis of Thermosulfuriphilus ammonigenes ST65T, an anaerobic thermophilic chemolithoautotrophic bacterium isolated from a deep-sea hydrothermal vent.</title>
        <authorList>
            <person name="Slobodkina G."/>
            <person name="Allioux M."/>
            <person name="Merkel A."/>
            <person name="Alain K."/>
            <person name="Jebbar M."/>
            <person name="Slobodkin A."/>
        </authorList>
    </citation>
    <scope>NUCLEOTIDE SEQUENCE [LARGE SCALE GENOMIC DNA]</scope>
    <source>
        <strain evidence="1 2">ST65</strain>
    </source>
</reference>
<dbReference type="Proteomes" id="UP000502179">
    <property type="component" value="Chromosome"/>
</dbReference>
<dbReference type="KEGG" id="tav:G4V39_05820"/>
<name>A0A6G7PWI2_9BACT</name>
<organism evidence="1 2">
    <name type="scientific">Thermosulfuriphilus ammonigenes</name>
    <dbReference type="NCBI Taxonomy" id="1936021"/>
    <lineage>
        <taxon>Bacteria</taxon>
        <taxon>Pseudomonadati</taxon>
        <taxon>Thermodesulfobacteriota</taxon>
        <taxon>Thermodesulfobacteria</taxon>
        <taxon>Thermodesulfobacteriales</taxon>
        <taxon>Thermodesulfobacteriaceae</taxon>
        <taxon>Thermosulfuriphilus</taxon>
    </lineage>
</organism>